<accession>A0AAU9SPE7</accession>
<gene>
    <name evidence="2" type="ORF">TAV2_LOCUS19068</name>
</gene>
<dbReference type="PANTHER" id="PTHR47165">
    <property type="entry name" value="OS03G0429900 PROTEIN"/>
    <property type="match status" value="1"/>
</dbReference>
<evidence type="ECO:0000313" key="2">
    <source>
        <dbReference type="EMBL" id="CAH2070412.1"/>
    </source>
</evidence>
<dbReference type="PANTHER" id="PTHR47165:SF4">
    <property type="entry name" value="OS03G0429900 PROTEIN"/>
    <property type="match status" value="1"/>
</dbReference>
<dbReference type="Proteomes" id="UP000836841">
    <property type="component" value="Chromosome 6"/>
</dbReference>
<dbReference type="CDD" id="cd04480">
    <property type="entry name" value="RPA1_DBD_A_like"/>
    <property type="match status" value="1"/>
</dbReference>
<evidence type="ECO:0000313" key="3">
    <source>
        <dbReference type="Proteomes" id="UP000836841"/>
    </source>
</evidence>
<dbReference type="InterPro" id="IPR003871">
    <property type="entry name" value="RFA1B/D_OB_1st"/>
</dbReference>
<dbReference type="EMBL" id="OU466862">
    <property type="protein sequence ID" value="CAH2070412.1"/>
    <property type="molecule type" value="Genomic_DNA"/>
</dbReference>
<protein>
    <recommendedName>
        <fullName evidence="1">Replication protein A 70 kDa DNA-binding subunit B/D first OB fold domain-containing protein</fullName>
    </recommendedName>
</protein>
<sequence>MSPPASSKPLTTKTFDGRQGDFCKDEILVRLIHFWEARNFRQGNALMGVELLLIDTNATTIQGFISANRLFRYKDKLKRNSIYKLSKFVSNPSKKLYRVASHKYGISFTDQTLFVAENAENSEIHTQQFRLRHFEDLASMVDKHTDLFDIV</sequence>
<feature type="domain" description="Replication protein A 70 kDa DNA-binding subunit B/D first OB fold" evidence="1">
    <location>
        <begin position="27"/>
        <end position="113"/>
    </location>
</feature>
<dbReference type="SUPFAM" id="SSF50249">
    <property type="entry name" value="Nucleic acid-binding proteins"/>
    <property type="match status" value="1"/>
</dbReference>
<proteinExistence type="predicted"/>
<dbReference type="Pfam" id="PF02721">
    <property type="entry name" value="DUF223"/>
    <property type="match status" value="1"/>
</dbReference>
<evidence type="ECO:0000259" key="1">
    <source>
        <dbReference type="Pfam" id="PF02721"/>
    </source>
</evidence>
<dbReference type="AlphaFoldDB" id="A0AAU9SPE7"/>
<organism evidence="2 3">
    <name type="scientific">Thlaspi arvense</name>
    <name type="common">Field penny-cress</name>
    <dbReference type="NCBI Taxonomy" id="13288"/>
    <lineage>
        <taxon>Eukaryota</taxon>
        <taxon>Viridiplantae</taxon>
        <taxon>Streptophyta</taxon>
        <taxon>Embryophyta</taxon>
        <taxon>Tracheophyta</taxon>
        <taxon>Spermatophyta</taxon>
        <taxon>Magnoliopsida</taxon>
        <taxon>eudicotyledons</taxon>
        <taxon>Gunneridae</taxon>
        <taxon>Pentapetalae</taxon>
        <taxon>rosids</taxon>
        <taxon>malvids</taxon>
        <taxon>Brassicales</taxon>
        <taxon>Brassicaceae</taxon>
        <taxon>Thlaspideae</taxon>
        <taxon>Thlaspi</taxon>
    </lineage>
</organism>
<dbReference type="InterPro" id="IPR012340">
    <property type="entry name" value="NA-bd_OB-fold"/>
</dbReference>
<reference evidence="2 3" key="1">
    <citation type="submission" date="2022-03" db="EMBL/GenBank/DDBJ databases">
        <authorList>
            <person name="Nunn A."/>
            <person name="Chopra R."/>
            <person name="Nunn A."/>
            <person name="Contreras Garrido A."/>
        </authorList>
    </citation>
    <scope>NUCLEOTIDE SEQUENCE [LARGE SCALE GENOMIC DNA]</scope>
</reference>
<name>A0AAU9SPE7_THLAR</name>
<dbReference type="Gene3D" id="2.40.50.140">
    <property type="entry name" value="Nucleic acid-binding proteins"/>
    <property type="match status" value="1"/>
</dbReference>
<keyword evidence="3" id="KW-1185">Reference proteome</keyword>